<proteinExistence type="predicted"/>
<dbReference type="InterPro" id="IPR036770">
    <property type="entry name" value="Ankyrin_rpt-contain_sf"/>
</dbReference>
<dbReference type="EMBL" id="CH991562">
    <property type="protein sequence ID" value="EDQ86957.1"/>
    <property type="molecule type" value="Genomic_DNA"/>
</dbReference>
<dbReference type="Pfam" id="PF12796">
    <property type="entry name" value="Ank_2"/>
    <property type="match status" value="1"/>
</dbReference>
<dbReference type="InterPro" id="IPR002110">
    <property type="entry name" value="Ankyrin_rpt"/>
</dbReference>
<sequence length="312" mass="34409">MEKLVFNQAVSNGDIQRVAKLVNGDRTLLWEYLDSSGQTCFIRAILMAQREMLQALLEMAAEYAELCLSREDVTGKNAMHWAICVSDEEVVELLANVSPHLLVSKTSTNGDTVLHLLGREDNIEMLRFTSKLRSGLVEMRIMDINDSNKTPHEVAQDAGAVDTPAALLELFRKTIRPKETSLDARKRMQRTLAQRLYRVRFNKKTTGPGATSPDSVNGVSPDLKLDRLGVASSSSWAPAPGTLGLDSAQQYVSGKQAQYDFCDPFLSNPMEPEHLVLDEHLLDSATMAFEPSSSLRAGVLFSDEQLTAASHA</sequence>
<dbReference type="SUPFAM" id="SSF48403">
    <property type="entry name" value="Ankyrin repeat"/>
    <property type="match status" value="1"/>
</dbReference>
<gene>
    <name evidence="1" type="ORF">MONBRDRAFT_38205</name>
</gene>
<dbReference type="InParanoid" id="A9V6A6"/>
<evidence type="ECO:0000313" key="1">
    <source>
        <dbReference type="EMBL" id="EDQ86957.1"/>
    </source>
</evidence>
<reference evidence="1 2" key="1">
    <citation type="journal article" date="2008" name="Nature">
        <title>The genome of the choanoflagellate Monosiga brevicollis and the origin of metazoans.</title>
        <authorList>
            <consortium name="JGI Sequencing"/>
            <person name="King N."/>
            <person name="Westbrook M.J."/>
            <person name="Young S.L."/>
            <person name="Kuo A."/>
            <person name="Abedin M."/>
            <person name="Chapman J."/>
            <person name="Fairclough S."/>
            <person name="Hellsten U."/>
            <person name="Isogai Y."/>
            <person name="Letunic I."/>
            <person name="Marr M."/>
            <person name="Pincus D."/>
            <person name="Putnam N."/>
            <person name="Rokas A."/>
            <person name="Wright K.J."/>
            <person name="Zuzow R."/>
            <person name="Dirks W."/>
            <person name="Good M."/>
            <person name="Goodstein D."/>
            <person name="Lemons D."/>
            <person name="Li W."/>
            <person name="Lyons J.B."/>
            <person name="Morris A."/>
            <person name="Nichols S."/>
            <person name="Richter D.J."/>
            <person name="Salamov A."/>
            <person name="Bork P."/>
            <person name="Lim W.A."/>
            <person name="Manning G."/>
            <person name="Miller W.T."/>
            <person name="McGinnis W."/>
            <person name="Shapiro H."/>
            <person name="Tjian R."/>
            <person name="Grigoriev I.V."/>
            <person name="Rokhsar D."/>
        </authorList>
    </citation>
    <scope>NUCLEOTIDE SEQUENCE [LARGE SCALE GENOMIC DNA]</scope>
    <source>
        <strain evidence="2">MX1 / ATCC 50154</strain>
    </source>
</reference>
<dbReference type="Proteomes" id="UP000001357">
    <property type="component" value="Unassembled WGS sequence"/>
</dbReference>
<organism evidence="1 2">
    <name type="scientific">Monosiga brevicollis</name>
    <name type="common">Choanoflagellate</name>
    <dbReference type="NCBI Taxonomy" id="81824"/>
    <lineage>
        <taxon>Eukaryota</taxon>
        <taxon>Choanoflagellata</taxon>
        <taxon>Craspedida</taxon>
        <taxon>Salpingoecidae</taxon>
        <taxon>Monosiga</taxon>
    </lineage>
</organism>
<accession>A9V6A6</accession>
<protein>
    <submittedName>
        <fullName evidence="1">Uncharacterized protein</fullName>
    </submittedName>
</protein>
<dbReference type="RefSeq" id="XP_001748196.1">
    <property type="nucleotide sequence ID" value="XM_001748144.1"/>
</dbReference>
<evidence type="ECO:0000313" key="2">
    <source>
        <dbReference type="Proteomes" id="UP000001357"/>
    </source>
</evidence>
<dbReference type="GeneID" id="5893504"/>
<dbReference type="AlphaFoldDB" id="A9V6A6"/>
<dbReference type="Gene3D" id="1.25.40.20">
    <property type="entry name" value="Ankyrin repeat-containing domain"/>
    <property type="match status" value="1"/>
</dbReference>
<keyword evidence="2" id="KW-1185">Reference proteome</keyword>
<name>A9V6A6_MONBE</name>
<dbReference type="KEGG" id="mbr:MONBRDRAFT_38205"/>